<dbReference type="GO" id="GO:0035825">
    <property type="term" value="P:homologous recombination"/>
    <property type="evidence" value="ECO:0007669"/>
    <property type="project" value="UniProtKB-ARBA"/>
</dbReference>
<dbReference type="PANTHER" id="PTHR12663">
    <property type="entry name" value="ANDROGEN INDUCED INHIBITOR OF PROLIFERATION AS3 / PDS5-RELATED"/>
    <property type="match status" value="1"/>
</dbReference>
<protein>
    <submittedName>
        <fullName evidence="9">Uncharacterized protein</fullName>
    </submittedName>
</protein>
<feature type="compositionally biased region" description="Basic residues" evidence="8">
    <location>
        <begin position="1485"/>
        <end position="1497"/>
    </location>
</feature>
<gene>
    <name evidence="9" type="ORF">RND81_06G145000</name>
</gene>
<evidence type="ECO:0000256" key="2">
    <source>
        <dbReference type="ARBA" id="ARBA00022618"/>
    </source>
</evidence>
<dbReference type="Pfam" id="PF20168">
    <property type="entry name" value="PDS5"/>
    <property type="match status" value="1"/>
</dbReference>
<organism evidence="9 10">
    <name type="scientific">Saponaria officinalis</name>
    <name type="common">Common soapwort</name>
    <name type="synonym">Lychnis saponaria</name>
    <dbReference type="NCBI Taxonomy" id="3572"/>
    <lineage>
        <taxon>Eukaryota</taxon>
        <taxon>Viridiplantae</taxon>
        <taxon>Streptophyta</taxon>
        <taxon>Embryophyta</taxon>
        <taxon>Tracheophyta</taxon>
        <taxon>Spermatophyta</taxon>
        <taxon>Magnoliopsida</taxon>
        <taxon>eudicotyledons</taxon>
        <taxon>Gunneridae</taxon>
        <taxon>Pentapetalae</taxon>
        <taxon>Caryophyllales</taxon>
        <taxon>Caryophyllaceae</taxon>
        <taxon>Caryophylleae</taxon>
        <taxon>Saponaria</taxon>
    </lineage>
</organism>
<feature type="compositionally biased region" description="Basic and acidic residues" evidence="8">
    <location>
        <begin position="1310"/>
        <end position="1346"/>
    </location>
</feature>
<name>A0AAW1K631_SAPOF</name>
<keyword evidence="7" id="KW-0131">Cell cycle</keyword>
<feature type="compositionally biased region" description="Basic and acidic residues" evidence="8">
    <location>
        <begin position="1572"/>
        <end position="1622"/>
    </location>
</feature>
<keyword evidence="6" id="KW-0539">Nucleus</keyword>
<dbReference type="InterPro" id="IPR011989">
    <property type="entry name" value="ARM-like"/>
</dbReference>
<feature type="region of interest" description="Disordered" evidence="8">
    <location>
        <begin position="1233"/>
        <end position="1358"/>
    </location>
</feature>
<comment type="caution">
    <text evidence="9">The sequence shown here is derived from an EMBL/GenBank/DDBJ whole genome shotgun (WGS) entry which is preliminary data.</text>
</comment>
<dbReference type="GO" id="GO:0000785">
    <property type="term" value="C:chromatin"/>
    <property type="evidence" value="ECO:0007669"/>
    <property type="project" value="TreeGrafter"/>
</dbReference>
<feature type="compositionally biased region" description="Basic and acidic residues" evidence="8">
    <location>
        <begin position="1498"/>
        <end position="1512"/>
    </location>
</feature>
<evidence type="ECO:0000256" key="4">
    <source>
        <dbReference type="ARBA" id="ARBA00022776"/>
    </source>
</evidence>
<dbReference type="Proteomes" id="UP001443914">
    <property type="component" value="Unassembled WGS sequence"/>
</dbReference>
<accession>A0AAW1K631</accession>
<evidence type="ECO:0000313" key="10">
    <source>
        <dbReference type="Proteomes" id="UP001443914"/>
    </source>
</evidence>
<dbReference type="InterPro" id="IPR039776">
    <property type="entry name" value="Pds5"/>
</dbReference>
<feature type="compositionally biased region" description="Polar residues" evidence="8">
    <location>
        <begin position="1513"/>
        <end position="1525"/>
    </location>
</feature>
<dbReference type="PANTHER" id="PTHR12663:SF0">
    <property type="entry name" value="PRECOCIOUS DISSOCIATION OF SISTERS 5, ISOFORM A"/>
    <property type="match status" value="1"/>
</dbReference>
<dbReference type="CDD" id="cd20404">
    <property type="entry name" value="Tudor_Agenet_AtEML-like"/>
    <property type="match status" value="1"/>
</dbReference>
<proteinExistence type="predicted"/>
<evidence type="ECO:0000256" key="1">
    <source>
        <dbReference type="ARBA" id="ARBA00004123"/>
    </source>
</evidence>
<dbReference type="EMBL" id="JBDFQZ010000006">
    <property type="protein sequence ID" value="KAK9715126.1"/>
    <property type="molecule type" value="Genomic_DNA"/>
</dbReference>
<evidence type="ECO:0000256" key="8">
    <source>
        <dbReference type="SAM" id="MobiDB-lite"/>
    </source>
</evidence>
<dbReference type="InterPro" id="IPR016024">
    <property type="entry name" value="ARM-type_fold"/>
</dbReference>
<feature type="region of interest" description="Disordered" evidence="8">
    <location>
        <begin position="1440"/>
        <end position="1655"/>
    </location>
</feature>
<evidence type="ECO:0000256" key="5">
    <source>
        <dbReference type="ARBA" id="ARBA00023204"/>
    </source>
</evidence>
<evidence type="ECO:0000256" key="6">
    <source>
        <dbReference type="ARBA" id="ARBA00023242"/>
    </source>
</evidence>
<keyword evidence="3" id="KW-0227">DNA damage</keyword>
<keyword evidence="2" id="KW-0132">Cell division</keyword>
<keyword evidence="4" id="KW-0498">Mitosis</keyword>
<dbReference type="SUPFAM" id="SSF63748">
    <property type="entry name" value="Tudor/PWWP/MBT"/>
    <property type="match status" value="1"/>
</dbReference>
<keyword evidence="10" id="KW-1185">Reference proteome</keyword>
<keyword evidence="5" id="KW-0234">DNA repair</keyword>
<evidence type="ECO:0000313" key="9">
    <source>
        <dbReference type="EMBL" id="KAK9715126.1"/>
    </source>
</evidence>
<dbReference type="GO" id="GO:0051301">
    <property type="term" value="P:cell division"/>
    <property type="evidence" value="ECO:0007669"/>
    <property type="project" value="UniProtKB-KW"/>
</dbReference>
<feature type="compositionally biased region" description="Polar residues" evidence="8">
    <location>
        <begin position="1347"/>
        <end position="1358"/>
    </location>
</feature>
<dbReference type="Gene3D" id="1.25.10.10">
    <property type="entry name" value="Leucine-rich Repeat Variant"/>
    <property type="match status" value="1"/>
</dbReference>
<dbReference type="CDD" id="cd19953">
    <property type="entry name" value="PDS5"/>
    <property type="match status" value="1"/>
</dbReference>
<dbReference type="Gene3D" id="2.30.30.140">
    <property type="match status" value="1"/>
</dbReference>
<dbReference type="GO" id="GO:0005634">
    <property type="term" value="C:nucleus"/>
    <property type="evidence" value="ECO:0007669"/>
    <property type="project" value="UniProtKB-SubCell"/>
</dbReference>
<feature type="compositionally biased region" description="Basic and acidic residues" evidence="8">
    <location>
        <begin position="1532"/>
        <end position="1545"/>
    </location>
</feature>
<dbReference type="SUPFAM" id="SSF48371">
    <property type="entry name" value="ARM repeat"/>
    <property type="match status" value="1"/>
</dbReference>
<evidence type="ECO:0000256" key="7">
    <source>
        <dbReference type="ARBA" id="ARBA00023306"/>
    </source>
</evidence>
<sequence length="1655" mass="185072">MAVQDELRELGSNLDPPPPSKDSLLKLLKQAITILSDVDQSPSASILESMQPFLKAIVKPDLLKHEDKDVKLIVASCLCEITRITAPEAPYSDDILKDVFALIVATFSGLDEVSGSAFGKRVIILETLARYRSCVVMLDLECDDLVNELFRTFFAVARDDHPENVLMAMETIMFVLLDESEEINEDLLLILLSTLGHNKKDVSEASRKLAMNVIQSCAAKLEPIVKQFLISSMSEDGPSNCHIDYHGVIYDLYCCSPEILSGVIPYITGELLNDQSEARIRAVNLVGELFAVPGSVIPEAFQCIFVEFLKRLTDREVEVRMTVLDFVKKCLLSNPSRPEATQIFAALCDRLLDYDENVRKQVAAVVCDVACYNLSSVPVETTRVVAERLRDKSLLVKKYTLDRLAEIYRLCCIKCKEGCASEYDWIPGKIFRCFYDKDFRSDAIEPILCGALFPSEFAVKDVVNHWIRILAGLDKVEVKALEKILEQKQRLQQEMQKYLSLKLTYKDADMPDYHKKVILLFRVMSRFFVDPVKAEEGFLALDQLKDANIWRILLTLLDPTTSLHQARANQDELLEILGEKHRLFDFLNVLSVKCSYMLFSKEHAKEILLELALQKSAENPETCLSCANMLVQAACLVNWRCMGIMPCVLIFTLGASPMILASYSPLLLVGSEEGLLHLLEDANETVKEGILHVLARAGGTIREQLAASSSSVDLMLERLCIEGTRRQAKYAVHALAAITKDDGLRSLSVLCKRLVDMMEDKAHLPTVLQSLGCIAQTAMAVFETRESEIVNFIKSNILEQSHKGQDKAKPRWHGQTELCRLKIYGIKALVKSYLPVKDAHLRGGIDKILEVLRNLLTFGEISREVQSSSVDKAHLKLASAKAILRLAKYWENKIPVDVFHLALRTVEINYRQARKLFLSKVHQYIKDRVLDAKYACAFLLDIFVSKHAEVDEDKHNLADIIQMCRQMKARQHSLQPDASSQLSYPEYILPFLVHALAHHPMCPNFDQCRDVKTVEPLYRILHLFFSMVLLGDEDTASDANDTDKGKDIIPTVVSVLQCIKQSEDVVDPLKSKNSHAISELGLLVFKHLTQKSCDSQGVTDSVILPDCLYKPSDMKEDDTAEASDVQTWLAEESVSAHFESLALDVNGAVHLELPQDDILEDLELEGNEMPLGKLIKRIKSHKNKSKAVVKEFSSSADTKDDVDVLKVVRDINLDNLGFSRSIEPSNIDADLLISKSSDRENQTKKRKMSDTKATPIPKRKRSVSVRGPSRYLSSLSTGKDSIKAGSKRSTFVQEENEATPPDLLVSPSRKKPDGKGSRRKDEDDVQDVKETSLHDQKKAKVVESNRSKSVSNDESSPVSFKKQQRIIVSGLAKCTSKDAAGHTTDLIDCRVNIWWPLDKRFYKGVVKSYDPDKKKHVVLYDDGDVEVLRLNKERWELVDDGPRSKKKTNTPKTPSKQILINKESNLSEGSCEKGSNKRSSSAKGKGSRPKTSKRRRKALTERKANNIDEAENKSNVSNAEPSVSSDLDDIESGDHKGDTTDKLHESQTCSVERSDTAGDEIDMGSAGTDPEESGKERKSSPESGHDRGEADSSEDSVRSSKEESSENEKDGESEDTPVKSDPCDAGDDKDEDTEDEDEPLSTWRLGVGKSKKAAE</sequence>
<evidence type="ECO:0000256" key="3">
    <source>
        <dbReference type="ARBA" id="ARBA00022763"/>
    </source>
</evidence>
<dbReference type="GO" id="GO:0007064">
    <property type="term" value="P:mitotic sister chromatid cohesion"/>
    <property type="evidence" value="ECO:0007669"/>
    <property type="project" value="InterPro"/>
</dbReference>
<feature type="compositionally biased region" description="Acidic residues" evidence="8">
    <location>
        <begin position="1624"/>
        <end position="1639"/>
    </location>
</feature>
<comment type="subcellular location">
    <subcellularLocation>
        <location evidence="1">Nucleus</location>
    </subcellularLocation>
</comment>
<dbReference type="GO" id="GO:0006281">
    <property type="term" value="P:DNA repair"/>
    <property type="evidence" value="ECO:0007669"/>
    <property type="project" value="UniProtKB-KW"/>
</dbReference>
<reference evidence="9" key="1">
    <citation type="submission" date="2024-03" db="EMBL/GenBank/DDBJ databases">
        <title>WGS assembly of Saponaria officinalis var. Norfolk2.</title>
        <authorList>
            <person name="Jenkins J."/>
            <person name="Shu S."/>
            <person name="Grimwood J."/>
            <person name="Barry K."/>
            <person name="Goodstein D."/>
            <person name="Schmutz J."/>
            <person name="Leebens-Mack J."/>
            <person name="Osbourn A."/>
        </authorList>
    </citation>
    <scope>NUCLEOTIDE SEQUENCE [LARGE SCALE GENOMIC DNA]</scope>
    <source>
        <strain evidence="9">JIC</strain>
    </source>
</reference>